<dbReference type="AlphaFoldDB" id="A0AAN9FSE5"/>
<reference evidence="2 3" key="1">
    <citation type="submission" date="2024-01" db="EMBL/GenBank/DDBJ databases">
        <title>The genomes of 5 underutilized Papilionoideae crops provide insights into root nodulation and disease resistance.</title>
        <authorList>
            <person name="Yuan L."/>
        </authorList>
    </citation>
    <scope>NUCLEOTIDE SEQUENCE [LARGE SCALE GENOMIC DNA]</scope>
    <source>
        <strain evidence="2">LY-2023</strain>
        <tissue evidence="2">Leaf</tissue>
    </source>
</reference>
<dbReference type="EMBL" id="JAYKXN010000006">
    <property type="protein sequence ID" value="KAK7278203.1"/>
    <property type="molecule type" value="Genomic_DNA"/>
</dbReference>
<proteinExistence type="predicted"/>
<evidence type="ECO:0000313" key="3">
    <source>
        <dbReference type="Proteomes" id="UP001359559"/>
    </source>
</evidence>
<dbReference type="Proteomes" id="UP001359559">
    <property type="component" value="Unassembled WGS sequence"/>
</dbReference>
<keyword evidence="3" id="KW-1185">Reference proteome</keyword>
<dbReference type="PANTHER" id="PTHR33265:SF5">
    <property type="entry name" value="COTTON FIBER PROTEIN"/>
    <property type="match status" value="1"/>
</dbReference>
<name>A0AAN9FSE5_CLITE</name>
<feature type="region of interest" description="Disordered" evidence="1">
    <location>
        <begin position="146"/>
        <end position="168"/>
    </location>
</feature>
<organism evidence="2 3">
    <name type="scientific">Clitoria ternatea</name>
    <name type="common">Butterfly pea</name>
    <dbReference type="NCBI Taxonomy" id="43366"/>
    <lineage>
        <taxon>Eukaryota</taxon>
        <taxon>Viridiplantae</taxon>
        <taxon>Streptophyta</taxon>
        <taxon>Embryophyta</taxon>
        <taxon>Tracheophyta</taxon>
        <taxon>Spermatophyta</taxon>
        <taxon>Magnoliopsida</taxon>
        <taxon>eudicotyledons</taxon>
        <taxon>Gunneridae</taxon>
        <taxon>Pentapetalae</taxon>
        <taxon>rosids</taxon>
        <taxon>fabids</taxon>
        <taxon>Fabales</taxon>
        <taxon>Fabaceae</taxon>
        <taxon>Papilionoideae</taxon>
        <taxon>50 kb inversion clade</taxon>
        <taxon>NPAAA clade</taxon>
        <taxon>indigoferoid/millettioid clade</taxon>
        <taxon>Phaseoleae</taxon>
        <taxon>Clitoria</taxon>
    </lineage>
</organism>
<sequence length="203" mass="23744">MSLKNRNGVGNRAWNLLRLSLLWARKGGVLRRRVAMELRLVPKYLKRLGHTTQQPTHQIHYFERELSFDKTPIFHVKMYRPSSLRFHLPHIPCINPHVDFDYDFNHDDVEDNVEYDTGRKSALIVDAEEGGREFYHCYEGYQEMACDDDEDDDEGEEEDANGNGNGIDKRADAFIANFYQQMKLQRQISLLQYNETPNTDTSS</sequence>
<evidence type="ECO:0000256" key="1">
    <source>
        <dbReference type="SAM" id="MobiDB-lite"/>
    </source>
</evidence>
<dbReference type="PANTHER" id="PTHR33265">
    <property type="entry name" value="AVR9/CF-9 RAPIDLY ELICITED PROTEIN-RELATED"/>
    <property type="match status" value="1"/>
</dbReference>
<dbReference type="Pfam" id="PF05553">
    <property type="entry name" value="DUF761"/>
    <property type="match status" value="1"/>
</dbReference>
<protein>
    <submittedName>
        <fullName evidence="2">Uncharacterized protein</fullName>
    </submittedName>
</protein>
<dbReference type="InterPro" id="IPR008480">
    <property type="entry name" value="DUF761_pln"/>
</dbReference>
<gene>
    <name evidence="2" type="ORF">RJT34_23228</name>
</gene>
<evidence type="ECO:0000313" key="2">
    <source>
        <dbReference type="EMBL" id="KAK7278203.1"/>
    </source>
</evidence>
<accession>A0AAN9FSE5</accession>
<comment type="caution">
    <text evidence="2">The sequence shown here is derived from an EMBL/GenBank/DDBJ whole genome shotgun (WGS) entry which is preliminary data.</text>
</comment>
<feature type="compositionally biased region" description="Acidic residues" evidence="1">
    <location>
        <begin position="146"/>
        <end position="160"/>
    </location>
</feature>